<reference evidence="1 2" key="1">
    <citation type="submission" date="2019-03" db="EMBL/GenBank/DDBJ databases">
        <title>Ramlibacter rhizophilus CCTCC AB2015357, whole genome shotgun sequence.</title>
        <authorList>
            <person name="Zhang X."/>
            <person name="Feng G."/>
            <person name="Zhu H."/>
        </authorList>
    </citation>
    <scope>NUCLEOTIDE SEQUENCE [LARGE SCALE GENOMIC DNA]</scope>
    <source>
        <strain evidence="1 2">CCTCC AB2015357</strain>
    </source>
</reference>
<accession>A0A4Z0C2Q7</accession>
<dbReference type="AlphaFoldDB" id="A0A4Z0C2Q7"/>
<dbReference type="Proteomes" id="UP000297564">
    <property type="component" value="Unassembled WGS sequence"/>
</dbReference>
<gene>
    <name evidence="1" type="ORF">EZ242_03095</name>
</gene>
<sequence>MFSLVRKAARALRRPVRSEGTVAGRAWELRVGPSGRGYIEGQELLGRCEMGLPAEVSVVVMRRTLKESLERSTYERYIDADQTLAGGLPEEVRWLSTFQELRWPQLPREFWREWSVLADEQAHAVAWLDGSLAALLMDWPELAPGVPVVLTVLRGRVYLRLQHQPRLEARQRHAANVLERACLAAARTWNTPRPGPA</sequence>
<evidence type="ECO:0000313" key="1">
    <source>
        <dbReference type="EMBL" id="TFZ04750.1"/>
    </source>
</evidence>
<comment type="caution">
    <text evidence="1">The sequence shown here is derived from an EMBL/GenBank/DDBJ whole genome shotgun (WGS) entry which is preliminary data.</text>
</comment>
<dbReference type="RefSeq" id="WP_135283632.1">
    <property type="nucleotide sequence ID" value="NZ_SMLL01000001.1"/>
</dbReference>
<organism evidence="1 2">
    <name type="scientific">Ramlibacter rhizophilus</name>
    <dbReference type="NCBI Taxonomy" id="1781167"/>
    <lineage>
        <taxon>Bacteria</taxon>
        <taxon>Pseudomonadati</taxon>
        <taxon>Pseudomonadota</taxon>
        <taxon>Betaproteobacteria</taxon>
        <taxon>Burkholderiales</taxon>
        <taxon>Comamonadaceae</taxon>
        <taxon>Ramlibacter</taxon>
    </lineage>
</organism>
<name>A0A4Z0C2Q7_9BURK</name>
<keyword evidence="2" id="KW-1185">Reference proteome</keyword>
<protein>
    <submittedName>
        <fullName evidence="1">Uncharacterized protein</fullName>
    </submittedName>
</protein>
<dbReference type="OrthoDB" id="9151455at2"/>
<dbReference type="EMBL" id="SMLL01000001">
    <property type="protein sequence ID" value="TFZ04750.1"/>
    <property type="molecule type" value="Genomic_DNA"/>
</dbReference>
<proteinExistence type="predicted"/>
<evidence type="ECO:0000313" key="2">
    <source>
        <dbReference type="Proteomes" id="UP000297564"/>
    </source>
</evidence>